<dbReference type="SUPFAM" id="SSF50475">
    <property type="entry name" value="FMN-binding split barrel"/>
    <property type="match status" value="1"/>
</dbReference>
<evidence type="ECO:0000256" key="1">
    <source>
        <dbReference type="SAM" id="MobiDB-lite"/>
    </source>
</evidence>
<dbReference type="GO" id="GO:0010181">
    <property type="term" value="F:FMN binding"/>
    <property type="evidence" value="ECO:0007669"/>
    <property type="project" value="InterPro"/>
</dbReference>
<dbReference type="InterPro" id="IPR024624">
    <property type="entry name" value="Pyridox_Oxase_Alr4036_FMN-bd"/>
</dbReference>
<keyword evidence="4" id="KW-1185">Reference proteome</keyword>
<dbReference type="Pfam" id="PF12766">
    <property type="entry name" value="Pyridox_oxase_2"/>
    <property type="match status" value="1"/>
</dbReference>
<dbReference type="EMBL" id="KV878336">
    <property type="protein sequence ID" value="OJJ50836.1"/>
    <property type="molecule type" value="Genomic_DNA"/>
</dbReference>
<feature type="region of interest" description="Disordered" evidence="1">
    <location>
        <begin position="97"/>
        <end position="117"/>
    </location>
</feature>
<evidence type="ECO:0000313" key="3">
    <source>
        <dbReference type="EMBL" id="OJJ50836.1"/>
    </source>
</evidence>
<reference evidence="4" key="1">
    <citation type="journal article" date="2017" name="Genome Biol.">
        <title>Comparative genomics reveals high biological diversity and specific adaptations in the industrially and medically important fungal genus Aspergillus.</title>
        <authorList>
            <person name="de Vries R.P."/>
            <person name="Riley R."/>
            <person name="Wiebenga A."/>
            <person name="Aguilar-Osorio G."/>
            <person name="Amillis S."/>
            <person name="Uchima C.A."/>
            <person name="Anderluh G."/>
            <person name="Asadollahi M."/>
            <person name="Askin M."/>
            <person name="Barry K."/>
            <person name="Battaglia E."/>
            <person name="Bayram O."/>
            <person name="Benocci T."/>
            <person name="Braus-Stromeyer S.A."/>
            <person name="Caldana C."/>
            <person name="Canovas D."/>
            <person name="Cerqueira G.C."/>
            <person name="Chen F."/>
            <person name="Chen W."/>
            <person name="Choi C."/>
            <person name="Clum A."/>
            <person name="Dos Santos R.A."/>
            <person name="Damasio A.R."/>
            <person name="Diallinas G."/>
            <person name="Emri T."/>
            <person name="Fekete E."/>
            <person name="Flipphi M."/>
            <person name="Freyberg S."/>
            <person name="Gallo A."/>
            <person name="Gournas C."/>
            <person name="Habgood R."/>
            <person name="Hainaut M."/>
            <person name="Harispe M.L."/>
            <person name="Henrissat B."/>
            <person name="Hilden K.S."/>
            <person name="Hope R."/>
            <person name="Hossain A."/>
            <person name="Karabika E."/>
            <person name="Karaffa L."/>
            <person name="Karanyi Z."/>
            <person name="Krasevec N."/>
            <person name="Kuo A."/>
            <person name="Kusch H."/>
            <person name="LaButti K."/>
            <person name="Lagendijk E.L."/>
            <person name="Lapidus A."/>
            <person name="Levasseur A."/>
            <person name="Lindquist E."/>
            <person name="Lipzen A."/>
            <person name="Logrieco A.F."/>
            <person name="MacCabe A."/>
            <person name="Maekelae M.R."/>
            <person name="Malavazi I."/>
            <person name="Melin P."/>
            <person name="Meyer V."/>
            <person name="Mielnichuk N."/>
            <person name="Miskei M."/>
            <person name="Molnar A.P."/>
            <person name="Mule G."/>
            <person name="Ngan C.Y."/>
            <person name="Orejas M."/>
            <person name="Orosz E."/>
            <person name="Ouedraogo J.P."/>
            <person name="Overkamp K.M."/>
            <person name="Park H.-S."/>
            <person name="Perrone G."/>
            <person name="Piumi F."/>
            <person name="Punt P.J."/>
            <person name="Ram A.F."/>
            <person name="Ramon A."/>
            <person name="Rauscher S."/>
            <person name="Record E."/>
            <person name="Riano-Pachon D.M."/>
            <person name="Robert V."/>
            <person name="Roehrig J."/>
            <person name="Ruller R."/>
            <person name="Salamov A."/>
            <person name="Salih N.S."/>
            <person name="Samson R.A."/>
            <person name="Sandor E."/>
            <person name="Sanguinetti M."/>
            <person name="Schuetze T."/>
            <person name="Sepcic K."/>
            <person name="Shelest E."/>
            <person name="Sherlock G."/>
            <person name="Sophianopoulou V."/>
            <person name="Squina F.M."/>
            <person name="Sun H."/>
            <person name="Susca A."/>
            <person name="Todd R.B."/>
            <person name="Tsang A."/>
            <person name="Unkles S.E."/>
            <person name="van de Wiele N."/>
            <person name="van Rossen-Uffink D."/>
            <person name="Oliveira J.V."/>
            <person name="Vesth T.C."/>
            <person name="Visser J."/>
            <person name="Yu J.-H."/>
            <person name="Zhou M."/>
            <person name="Andersen M.R."/>
            <person name="Archer D.B."/>
            <person name="Baker S.E."/>
            <person name="Benoit I."/>
            <person name="Brakhage A.A."/>
            <person name="Braus G.H."/>
            <person name="Fischer R."/>
            <person name="Frisvad J.C."/>
            <person name="Goldman G.H."/>
            <person name="Houbraken J."/>
            <person name="Oakley B."/>
            <person name="Pocsi I."/>
            <person name="Scazzocchio C."/>
            <person name="Seiboth B."/>
            <person name="vanKuyk P.A."/>
            <person name="Wortman J."/>
            <person name="Dyer P.S."/>
            <person name="Grigoriev I.V."/>
        </authorList>
    </citation>
    <scope>NUCLEOTIDE SEQUENCE [LARGE SCALE GENOMIC DNA]</scope>
    <source>
        <strain evidence="4">CBS 506.65</strain>
    </source>
</reference>
<dbReference type="OrthoDB" id="5394411at2759"/>
<evidence type="ECO:0000313" key="4">
    <source>
        <dbReference type="Proteomes" id="UP000184188"/>
    </source>
</evidence>
<dbReference type="PANTHER" id="PTHR28243:SF1">
    <property type="entry name" value="PYRIDOXAMINE 5'-PHOSPHATE OXIDASE ALR4036 FAMILY FMN-BINDING DOMAIN-CONTAINING PROTEIN"/>
    <property type="match status" value="1"/>
</dbReference>
<dbReference type="AlphaFoldDB" id="A0A1L9SUL9"/>
<dbReference type="STRING" id="1073090.A0A1L9SUL9"/>
<accession>A0A1L9SUL9</accession>
<feature type="domain" description="Pyridoxamine 5'-phosphate oxidase Alr4036 family FMN-binding" evidence="2">
    <location>
        <begin position="1"/>
        <end position="44"/>
    </location>
</feature>
<proteinExistence type="predicted"/>
<organism evidence="3 4">
    <name type="scientific">Penicilliopsis zonata CBS 506.65</name>
    <dbReference type="NCBI Taxonomy" id="1073090"/>
    <lineage>
        <taxon>Eukaryota</taxon>
        <taxon>Fungi</taxon>
        <taxon>Dikarya</taxon>
        <taxon>Ascomycota</taxon>
        <taxon>Pezizomycotina</taxon>
        <taxon>Eurotiomycetes</taxon>
        <taxon>Eurotiomycetidae</taxon>
        <taxon>Eurotiales</taxon>
        <taxon>Aspergillaceae</taxon>
        <taxon>Penicilliopsis</taxon>
    </lineage>
</organism>
<sequence length="187" mass="21514">MLSFTTDVRMEKLQEINSRSGHAVEAVFWLRDMATQWRVKGLAFGIGAAREEEGEQTARAEIKKAMRVKAGSEEGSQSTWSWEREVTTYFANHTPVMRGSFKNPPPGRPRSEIPSDPALKLGQKVEDLHDPVARKNFRVVVIRPVEVDRLDLADYEQPRRWKWRLTNADSVYDGDESGDWEEVELWP</sequence>
<dbReference type="InterPro" id="IPR012349">
    <property type="entry name" value="Split_barrel_FMN-bd"/>
</dbReference>
<dbReference type="GeneID" id="34608045"/>
<evidence type="ECO:0000259" key="2">
    <source>
        <dbReference type="Pfam" id="PF12766"/>
    </source>
</evidence>
<dbReference type="PANTHER" id="PTHR28243">
    <property type="entry name" value="AGL049CP"/>
    <property type="match status" value="1"/>
</dbReference>
<dbReference type="VEuPathDB" id="FungiDB:ASPZODRAFT_126786"/>
<dbReference type="Proteomes" id="UP000184188">
    <property type="component" value="Unassembled WGS sequence"/>
</dbReference>
<dbReference type="RefSeq" id="XP_022585346.1">
    <property type="nucleotide sequence ID" value="XM_022721580.1"/>
</dbReference>
<protein>
    <recommendedName>
        <fullName evidence="2">Pyridoxamine 5'-phosphate oxidase Alr4036 family FMN-binding domain-containing protein</fullName>
    </recommendedName>
</protein>
<dbReference type="Gene3D" id="2.30.110.10">
    <property type="entry name" value="Electron Transport, Fmn-binding Protein, Chain A"/>
    <property type="match status" value="1"/>
</dbReference>
<name>A0A1L9SUL9_9EURO</name>
<gene>
    <name evidence="3" type="ORF">ASPZODRAFT_126786</name>
</gene>